<sequence length="1377" mass="139983">MLTEPEPEACALVLDADALLCQRYLAYTAVRPASAESRFALGPNQLLDEHLRSSERSSSRWNATPSPASHAGAFTHHAPSSLRDASSGFAQLITAATAGAALQAQAQEHGQAQAQARTHARSRLGSGMSPVGRGPRQAGLEGFVPGLSPSPSDPGFAMPRSLSEPTHTTNATEAGGPDPAAGAYVGQFPEPPHQQRPAPQEGEASSLVLVHAQHQLQRRWLVATPGPGVDGRPGGSHAGAPRAGGSWSQRIRSRSSSVGQQAEAVLLGRMGARAVGDTAAPCMEGDSAVAAVAAAAGGSLHRGEALEAQAAAAVPVGHRRQAMRMVVEDGSHGQTVTASAASLLPSSEAAAVPAGNASSSRPTLVPYYGGFRQMSGSMSSPSPLPTGQAEEAQQAQRQGAQQQQQLQQQEAAGAAGLPAAVGGSGTGAWSFGSGSNSMQFSATCRLPSGAAASAVDSSAGGSGGGSSAGLEHISLFPITRHTPHAAPLMAVPEATTIEDDDTLGTDGMGLARDTLAGLSVDPALNHVGAADGTAAGFAMHGGLVSGGGATTTAGTGQAAGAHAAGALGHSATGTGWPASMDMIPAAATAAAASEARRRQTAQQNLQQQAAHGQHQPADLSQGQPRGSDFGFPQHHPQQPQQPQLQPAQQPEAWSNSQSSQPAAAVTGTAPPAATSSRWRAANVGGAAPPGLFGATATVSGPSGTGGTGGGGGAAVQGVLQRLGSRRSSREQSSGRLSAVAAKPGRLPQQAAQVALLQMLQFGSTGAVPLHQLATCDINRLSRELIALHWVGHGGGGTVFQAAWQGATVVAVKFLLAQQPAHVDATALEAMVSLAVRHPNVVHTYCAEVTRLTEASFAEPDHPVDEDGTGRPWGMTDDTSHSASALYNALMMSSYAGPEQLATGALRARSRLHLMSNAMDSGAAGSSAGATPQQPHQQQQPGPHLLTQRGSRGGGVAGQTCNALSGSGAPGAAAARTQAQLEGVRTEAAGHAAAAGVAGAAAGTAHVDTPAGTESPFFSEEGFGEPDLAGHGLGWSVRQVLAYLKARPGMYLTHIIMEHCDRGSLLSAIKRGVFSMEGLPEDSGSPAAAGATAMGSAAGGIMASSSTAPGAGLQTSRTSVTAAMAAAGMASAGTGGGVEAGSPIRLSRRVVLRALLRTARDVAQGMCHLHANGIIHGDLKPGNVLLRGCRTDRRGFVAMVADFGLSKLTHGDKPLELHHWSTVTVMAPEVIMGRWRKASDVWAFGVLLWSMLSGDTMPYGQASVQQILRGVASGTLKPDWPTHGHPALVRLGKACLSTNADMRPSFDVIAKVLTKIEGNIRNELRAQRAAVVQQLQQLQQNESSASGTVGCRLMWGSRGLSGAGVHPLERLRTSNAWV</sequence>
<dbReference type="Gramene" id="PNW72409">
    <property type="protein sequence ID" value="PNW72409"/>
    <property type="gene ID" value="CHLRE_16g676869v5"/>
</dbReference>
<feature type="compositionally biased region" description="Low complexity" evidence="7">
    <location>
        <begin position="600"/>
        <end position="617"/>
    </location>
</feature>
<dbReference type="InterPro" id="IPR017441">
    <property type="entry name" value="Protein_kinase_ATP_BS"/>
</dbReference>
<feature type="region of interest" description="Disordered" evidence="7">
    <location>
        <begin position="918"/>
        <end position="969"/>
    </location>
</feature>
<feature type="compositionally biased region" description="Polar residues" evidence="7">
    <location>
        <begin position="163"/>
        <end position="172"/>
    </location>
</feature>
<feature type="compositionally biased region" description="Gly residues" evidence="7">
    <location>
        <begin position="228"/>
        <end position="237"/>
    </location>
</feature>
<dbReference type="GO" id="GO:0005524">
    <property type="term" value="F:ATP binding"/>
    <property type="evidence" value="ECO:0007669"/>
    <property type="project" value="UniProtKB-UniRule"/>
</dbReference>
<dbReference type="PANTHER" id="PTHR44329:SF214">
    <property type="entry name" value="PROTEIN KINASE DOMAIN-CONTAINING PROTEIN"/>
    <property type="match status" value="1"/>
</dbReference>
<feature type="domain" description="Protein kinase" evidence="8">
    <location>
        <begin position="784"/>
        <end position="1315"/>
    </location>
</feature>
<dbReference type="EMBL" id="CM008977">
    <property type="protein sequence ID" value="PNW72409.1"/>
    <property type="molecule type" value="Genomic_DNA"/>
</dbReference>
<evidence type="ECO:0000259" key="8">
    <source>
        <dbReference type="PROSITE" id="PS50011"/>
    </source>
</evidence>
<dbReference type="InParanoid" id="A0A2K3CVU7"/>
<gene>
    <name evidence="9" type="ORF">CHLRE_16g676869v5</name>
</gene>
<feature type="compositionally biased region" description="Low complexity" evidence="7">
    <location>
        <begin position="661"/>
        <end position="674"/>
    </location>
</feature>
<dbReference type="PANTHER" id="PTHR44329">
    <property type="entry name" value="SERINE/THREONINE-PROTEIN KINASE TNNI3K-RELATED"/>
    <property type="match status" value="1"/>
</dbReference>
<feature type="region of interest" description="Disordered" evidence="7">
    <location>
        <begin position="375"/>
        <end position="418"/>
    </location>
</feature>
<keyword evidence="3 6" id="KW-0547">Nucleotide-binding</keyword>
<feature type="region of interest" description="Disordered" evidence="7">
    <location>
        <begin position="104"/>
        <end position="204"/>
    </location>
</feature>
<feature type="region of interest" description="Disordered" evidence="7">
    <location>
        <begin position="694"/>
        <end position="741"/>
    </location>
</feature>
<dbReference type="GO" id="GO:0007165">
    <property type="term" value="P:signal transduction"/>
    <property type="evidence" value="ECO:0000318"/>
    <property type="project" value="GO_Central"/>
</dbReference>
<evidence type="ECO:0000256" key="6">
    <source>
        <dbReference type="PROSITE-ProRule" id="PRU10141"/>
    </source>
</evidence>
<feature type="region of interest" description="Disordered" evidence="7">
    <location>
        <begin position="223"/>
        <end position="250"/>
    </location>
</feature>
<accession>A0A2K3CVU7</accession>
<keyword evidence="2" id="KW-0808">Transferase</keyword>
<feature type="region of interest" description="Disordered" evidence="7">
    <location>
        <begin position="589"/>
        <end position="676"/>
    </location>
</feature>
<dbReference type="InterPro" id="IPR000719">
    <property type="entry name" value="Prot_kinase_dom"/>
</dbReference>
<evidence type="ECO:0000313" key="10">
    <source>
        <dbReference type="Proteomes" id="UP000006906"/>
    </source>
</evidence>
<dbReference type="InterPro" id="IPR001245">
    <property type="entry name" value="Ser-Thr/Tyr_kinase_cat_dom"/>
</dbReference>
<feature type="region of interest" description="Disordered" evidence="7">
    <location>
        <begin position="50"/>
        <end position="81"/>
    </location>
</feature>
<keyword evidence="4" id="KW-0418">Kinase</keyword>
<feature type="compositionally biased region" description="Gly residues" evidence="7">
    <location>
        <begin position="702"/>
        <end position="714"/>
    </location>
</feature>
<evidence type="ECO:0000256" key="7">
    <source>
        <dbReference type="SAM" id="MobiDB-lite"/>
    </source>
</evidence>
<dbReference type="PROSITE" id="PS00108">
    <property type="entry name" value="PROTEIN_KINASE_ST"/>
    <property type="match status" value="1"/>
</dbReference>
<dbReference type="GO" id="GO:0004674">
    <property type="term" value="F:protein serine/threonine kinase activity"/>
    <property type="evidence" value="ECO:0007669"/>
    <property type="project" value="UniProtKB-KW"/>
</dbReference>
<feature type="compositionally biased region" description="Polar residues" evidence="7">
    <location>
        <begin position="651"/>
        <end position="660"/>
    </location>
</feature>
<dbReference type="GeneID" id="5721350"/>
<dbReference type="FunFam" id="1.10.510.10:FF:001308">
    <property type="entry name" value="Predicted protein"/>
    <property type="match status" value="1"/>
</dbReference>
<evidence type="ECO:0000256" key="4">
    <source>
        <dbReference type="ARBA" id="ARBA00022777"/>
    </source>
</evidence>
<keyword evidence="10" id="KW-1185">Reference proteome</keyword>
<dbReference type="InterPro" id="IPR051681">
    <property type="entry name" value="Ser/Thr_Kinases-Pseudokinases"/>
</dbReference>
<keyword evidence="5 6" id="KW-0067">ATP-binding</keyword>
<dbReference type="SUPFAM" id="SSF56112">
    <property type="entry name" value="Protein kinase-like (PK-like)"/>
    <property type="match status" value="1"/>
</dbReference>
<dbReference type="PaxDb" id="3055-EDP01112"/>
<dbReference type="SMART" id="SM00220">
    <property type="entry name" value="S_TKc"/>
    <property type="match status" value="1"/>
</dbReference>
<keyword evidence="1" id="KW-0723">Serine/threonine-protein kinase</keyword>
<evidence type="ECO:0000256" key="2">
    <source>
        <dbReference type="ARBA" id="ARBA00022679"/>
    </source>
</evidence>
<dbReference type="PROSITE" id="PS00107">
    <property type="entry name" value="PROTEIN_KINASE_ATP"/>
    <property type="match status" value="1"/>
</dbReference>
<organism evidence="9 10">
    <name type="scientific">Chlamydomonas reinhardtii</name>
    <name type="common">Chlamydomonas smithii</name>
    <dbReference type="NCBI Taxonomy" id="3055"/>
    <lineage>
        <taxon>Eukaryota</taxon>
        <taxon>Viridiplantae</taxon>
        <taxon>Chlorophyta</taxon>
        <taxon>core chlorophytes</taxon>
        <taxon>Chlorophyceae</taxon>
        <taxon>CS clade</taxon>
        <taxon>Chlamydomonadales</taxon>
        <taxon>Chlamydomonadaceae</taxon>
        <taxon>Chlamydomonas</taxon>
    </lineage>
</organism>
<feature type="compositionally biased region" description="Low complexity" evidence="7">
    <location>
        <begin position="632"/>
        <end position="650"/>
    </location>
</feature>
<dbReference type="STRING" id="3055.A0A2K3CVU7"/>
<dbReference type="RefSeq" id="XP_001695775.2">
    <property type="nucleotide sequence ID" value="XM_001695723.2"/>
</dbReference>
<dbReference type="InterPro" id="IPR011009">
    <property type="entry name" value="Kinase-like_dom_sf"/>
</dbReference>
<dbReference type="Proteomes" id="UP000006906">
    <property type="component" value="Chromosome 16"/>
</dbReference>
<dbReference type="KEGG" id="cre:CHLRE_16g676869v5"/>
<proteinExistence type="predicted"/>
<evidence type="ECO:0000313" key="9">
    <source>
        <dbReference type="EMBL" id="PNW72409.1"/>
    </source>
</evidence>
<reference evidence="9 10" key="1">
    <citation type="journal article" date="2007" name="Science">
        <title>The Chlamydomonas genome reveals the evolution of key animal and plant functions.</title>
        <authorList>
            <person name="Merchant S.S."/>
            <person name="Prochnik S.E."/>
            <person name="Vallon O."/>
            <person name="Harris E.H."/>
            <person name="Karpowicz S.J."/>
            <person name="Witman G.B."/>
            <person name="Terry A."/>
            <person name="Salamov A."/>
            <person name="Fritz-Laylin L.K."/>
            <person name="Marechal-Drouard L."/>
            <person name="Marshall W.F."/>
            <person name="Qu L.H."/>
            <person name="Nelson D.R."/>
            <person name="Sanderfoot A.A."/>
            <person name="Spalding M.H."/>
            <person name="Kapitonov V.V."/>
            <person name="Ren Q."/>
            <person name="Ferris P."/>
            <person name="Lindquist E."/>
            <person name="Shapiro H."/>
            <person name="Lucas S.M."/>
            <person name="Grimwood J."/>
            <person name="Schmutz J."/>
            <person name="Cardol P."/>
            <person name="Cerutti H."/>
            <person name="Chanfreau G."/>
            <person name="Chen C.L."/>
            <person name="Cognat V."/>
            <person name="Croft M.T."/>
            <person name="Dent R."/>
            <person name="Dutcher S."/>
            <person name="Fernandez E."/>
            <person name="Fukuzawa H."/>
            <person name="Gonzalez-Ballester D."/>
            <person name="Gonzalez-Halphen D."/>
            <person name="Hallmann A."/>
            <person name="Hanikenne M."/>
            <person name="Hippler M."/>
            <person name="Inwood W."/>
            <person name="Jabbari K."/>
            <person name="Kalanon M."/>
            <person name="Kuras R."/>
            <person name="Lefebvre P.A."/>
            <person name="Lemaire S.D."/>
            <person name="Lobanov A.V."/>
            <person name="Lohr M."/>
            <person name="Manuell A."/>
            <person name="Meier I."/>
            <person name="Mets L."/>
            <person name="Mittag M."/>
            <person name="Mittelmeier T."/>
            <person name="Moroney J.V."/>
            <person name="Moseley J."/>
            <person name="Napoli C."/>
            <person name="Nedelcu A.M."/>
            <person name="Niyogi K."/>
            <person name="Novoselov S.V."/>
            <person name="Paulsen I.T."/>
            <person name="Pazour G."/>
            <person name="Purton S."/>
            <person name="Ral J.P."/>
            <person name="Riano-Pachon D.M."/>
            <person name="Riekhof W."/>
            <person name="Rymarquis L."/>
            <person name="Schroda M."/>
            <person name="Stern D."/>
            <person name="Umen J."/>
            <person name="Willows R."/>
            <person name="Wilson N."/>
            <person name="Zimmer S.L."/>
            <person name="Allmer J."/>
            <person name="Balk J."/>
            <person name="Bisova K."/>
            <person name="Chen C.J."/>
            <person name="Elias M."/>
            <person name="Gendler K."/>
            <person name="Hauser C."/>
            <person name="Lamb M.R."/>
            <person name="Ledford H."/>
            <person name="Long J.C."/>
            <person name="Minagawa J."/>
            <person name="Page M.D."/>
            <person name="Pan J."/>
            <person name="Pootakham W."/>
            <person name="Roje S."/>
            <person name="Rose A."/>
            <person name="Stahlberg E."/>
            <person name="Terauchi A.M."/>
            <person name="Yang P."/>
            <person name="Ball S."/>
            <person name="Bowler C."/>
            <person name="Dieckmann C.L."/>
            <person name="Gladyshev V.N."/>
            <person name="Green P."/>
            <person name="Jorgensen R."/>
            <person name="Mayfield S."/>
            <person name="Mueller-Roeber B."/>
            <person name="Rajamani S."/>
            <person name="Sayre R.T."/>
            <person name="Brokstein P."/>
            <person name="Dubchak I."/>
            <person name="Goodstein D."/>
            <person name="Hornick L."/>
            <person name="Huang Y.W."/>
            <person name="Jhaveri J."/>
            <person name="Luo Y."/>
            <person name="Martinez D."/>
            <person name="Ngau W.C."/>
            <person name="Otillar B."/>
            <person name="Poliakov A."/>
            <person name="Porter A."/>
            <person name="Szajkowski L."/>
            <person name="Werner G."/>
            <person name="Zhou K."/>
            <person name="Grigoriev I.V."/>
            <person name="Rokhsar D.S."/>
            <person name="Grossman A.R."/>
        </authorList>
    </citation>
    <scope>NUCLEOTIDE SEQUENCE [LARGE SCALE GENOMIC DNA]</scope>
    <source>
        <strain evidence="10">CC-503</strain>
    </source>
</reference>
<protein>
    <recommendedName>
        <fullName evidence="8">Protein kinase domain-containing protein</fullName>
    </recommendedName>
</protein>
<dbReference type="Gene3D" id="3.30.200.20">
    <property type="entry name" value="Phosphorylase Kinase, domain 1"/>
    <property type="match status" value="1"/>
</dbReference>
<feature type="binding site" evidence="6">
    <location>
        <position position="812"/>
    </location>
    <ligand>
        <name>ATP</name>
        <dbReference type="ChEBI" id="CHEBI:30616"/>
    </ligand>
</feature>
<dbReference type="ExpressionAtlas" id="A0A2K3CVU7">
    <property type="expression patterns" value="baseline"/>
</dbReference>
<evidence type="ECO:0000256" key="3">
    <source>
        <dbReference type="ARBA" id="ARBA00022741"/>
    </source>
</evidence>
<feature type="compositionally biased region" description="Low complexity" evidence="7">
    <location>
        <begin position="104"/>
        <end position="116"/>
    </location>
</feature>
<dbReference type="InterPro" id="IPR008271">
    <property type="entry name" value="Ser/Thr_kinase_AS"/>
</dbReference>
<name>A0A2K3CVU7_CHLRE</name>
<evidence type="ECO:0000256" key="5">
    <source>
        <dbReference type="ARBA" id="ARBA00022840"/>
    </source>
</evidence>
<dbReference type="GO" id="GO:0004672">
    <property type="term" value="F:protein kinase activity"/>
    <property type="evidence" value="ECO:0000318"/>
    <property type="project" value="GO_Central"/>
</dbReference>
<evidence type="ECO:0000256" key="1">
    <source>
        <dbReference type="ARBA" id="ARBA00022527"/>
    </source>
</evidence>
<dbReference type="OrthoDB" id="545601at2759"/>
<dbReference type="PROSITE" id="PS50011">
    <property type="entry name" value="PROTEIN_KINASE_DOM"/>
    <property type="match status" value="1"/>
</dbReference>
<feature type="compositionally biased region" description="Low complexity" evidence="7">
    <location>
        <begin position="920"/>
        <end position="947"/>
    </location>
</feature>
<dbReference type="Pfam" id="PF07714">
    <property type="entry name" value="PK_Tyr_Ser-Thr"/>
    <property type="match status" value="1"/>
</dbReference>
<dbReference type="GO" id="GO:0005737">
    <property type="term" value="C:cytoplasm"/>
    <property type="evidence" value="ECO:0000318"/>
    <property type="project" value="GO_Central"/>
</dbReference>
<dbReference type="Gene3D" id="1.10.510.10">
    <property type="entry name" value="Transferase(Phosphotransferase) domain 1"/>
    <property type="match status" value="1"/>
</dbReference>